<feature type="region of interest" description="Disordered" evidence="1">
    <location>
        <begin position="15"/>
        <end position="181"/>
    </location>
</feature>
<name>A0A9D3WTC0_9SAUR</name>
<reference evidence="2" key="1">
    <citation type="submission" date="2021-09" db="EMBL/GenBank/DDBJ databases">
        <title>The genome of Mauremys mutica provides insights into the evolution of semi-aquatic lifestyle.</title>
        <authorList>
            <person name="Gong S."/>
            <person name="Gao Y."/>
        </authorList>
    </citation>
    <scope>NUCLEOTIDE SEQUENCE</scope>
    <source>
        <strain evidence="2">MM-2020</strain>
        <tissue evidence="2">Muscle</tissue>
    </source>
</reference>
<feature type="compositionally biased region" description="Basic residues" evidence="1">
    <location>
        <begin position="128"/>
        <end position="146"/>
    </location>
</feature>
<dbReference type="AlphaFoldDB" id="A0A9D3WTC0"/>
<evidence type="ECO:0000256" key="1">
    <source>
        <dbReference type="SAM" id="MobiDB-lite"/>
    </source>
</evidence>
<sequence length="181" mass="19003">MSSCAATRPFLISRRGRAWNELHGNKPRPNRAPRTPAGPTPLTAPCLAGTRSRLSPGSLPACSPASLGPGAGLPLSRSWPRGNPPPGPGAGGEPLLPLGLGAPAARPRYLLGAAHPREPSRAIPQPRLRPRRFPRPRARGASRKSHTIREPQPLPMSASPPPSAGTPFASGWGLLRPDEPM</sequence>
<accession>A0A9D3WTC0</accession>
<comment type="caution">
    <text evidence="2">The sequence shown here is derived from an EMBL/GenBank/DDBJ whole genome shotgun (WGS) entry which is preliminary data.</text>
</comment>
<dbReference type="Proteomes" id="UP000827986">
    <property type="component" value="Unassembled WGS sequence"/>
</dbReference>
<feature type="compositionally biased region" description="Low complexity" evidence="1">
    <location>
        <begin position="93"/>
        <end position="108"/>
    </location>
</feature>
<dbReference type="EMBL" id="JAHDVG010000486">
    <property type="protein sequence ID" value="KAH1167737.1"/>
    <property type="molecule type" value="Genomic_DNA"/>
</dbReference>
<keyword evidence="3" id="KW-1185">Reference proteome</keyword>
<gene>
    <name evidence="2" type="ORF">KIL84_003220</name>
</gene>
<evidence type="ECO:0000313" key="3">
    <source>
        <dbReference type="Proteomes" id="UP000827986"/>
    </source>
</evidence>
<feature type="compositionally biased region" description="Pro residues" evidence="1">
    <location>
        <begin position="152"/>
        <end position="164"/>
    </location>
</feature>
<protein>
    <submittedName>
        <fullName evidence="2">Uncharacterized protein</fullName>
    </submittedName>
</protein>
<organism evidence="2 3">
    <name type="scientific">Mauremys mutica</name>
    <name type="common">yellowpond turtle</name>
    <dbReference type="NCBI Taxonomy" id="74926"/>
    <lineage>
        <taxon>Eukaryota</taxon>
        <taxon>Metazoa</taxon>
        <taxon>Chordata</taxon>
        <taxon>Craniata</taxon>
        <taxon>Vertebrata</taxon>
        <taxon>Euteleostomi</taxon>
        <taxon>Archelosauria</taxon>
        <taxon>Testudinata</taxon>
        <taxon>Testudines</taxon>
        <taxon>Cryptodira</taxon>
        <taxon>Durocryptodira</taxon>
        <taxon>Testudinoidea</taxon>
        <taxon>Geoemydidae</taxon>
        <taxon>Geoemydinae</taxon>
        <taxon>Mauremys</taxon>
    </lineage>
</organism>
<evidence type="ECO:0000313" key="2">
    <source>
        <dbReference type="EMBL" id="KAH1167737.1"/>
    </source>
</evidence>
<proteinExistence type="predicted"/>